<reference evidence="2 3" key="1">
    <citation type="submission" date="2019-06" db="EMBL/GenBank/DDBJ databases">
        <title>Flavobacteriaceae Paucihalobacterium erythroidium CWB-1, complete genome.</title>
        <authorList>
            <person name="Wu S."/>
        </authorList>
    </citation>
    <scope>NUCLEOTIDE SEQUENCE [LARGE SCALE GENOMIC DNA]</scope>
    <source>
        <strain evidence="2 3">CWB-1</strain>
    </source>
</reference>
<dbReference type="RefSeq" id="WP_140990536.1">
    <property type="nucleotide sequence ID" value="NZ_VHIQ01000005.1"/>
</dbReference>
<dbReference type="Proteomes" id="UP000317332">
    <property type="component" value="Unassembled WGS sequence"/>
</dbReference>
<protein>
    <submittedName>
        <fullName evidence="2">Uncharacterized protein</fullName>
    </submittedName>
</protein>
<evidence type="ECO:0000256" key="1">
    <source>
        <dbReference type="SAM" id="Phobius"/>
    </source>
</evidence>
<organism evidence="2 3">
    <name type="scientific">Paucihalobacter ruber</name>
    <dbReference type="NCBI Taxonomy" id="2567861"/>
    <lineage>
        <taxon>Bacteria</taxon>
        <taxon>Pseudomonadati</taxon>
        <taxon>Bacteroidota</taxon>
        <taxon>Flavobacteriia</taxon>
        <taxon>Flavobacteriales</taxon>
        <taxon>Flavobacteriaceae</taxon>
        <taxon>Paucihalobacter</taxon>
    </lineage>
</organism>
<dbReference type="OrthoDB" id="821805at2"/>
<dbReference type="EMBL" id="VHIQ01000005">
    <property type="protein sequence ID" value="TPV32789.1"/>
    <property type="molecule type" value="Genomic_DNA"/>
</dbReference>
<comment type="caution">
    <text evidence="2">The sequence shown here is derived from an EMBL/GenBank/DDBJ whole genome shotgun (WGS) entry which is preliminary data.</text>
</comment>
<sequence>MIKFFRNIRKNLLNEGSPAGQAGKTTKYFKYAIGEIVLVVLGILIALQINNWNENQKKIKIKQTYIDNLITDLTKDTIFMNKNLLVNYGYKQNIDSSLSFIHNSTPNLDTIVKHIKKSFNTGLRVTNNYNDNTFSILISSGNIDLFSNKFTNELMELNRLQKSENSVSDGNKNYFFETLNMYQSKYYNPNSANNDLPNNEFLNTILWQDKNTNDLISQYLNMKLQQAHTINRYIELTDLVLKKSEKILNQLKNNDDL</sequence>
<keyword evidence="1" id="KW-0472">Membrane</keyword>
<evidence type="ECO:0000313" key="3">
    <source>
        <dbReference type="Proteomes" id="UP000317332"/>
    </source>
</evidence>
<keyword evidence="1" id="KW-0812">Transmembrane</keyword>
<dbReference type="AlphaFoldDB" id="A0A506PGQ1"/>
<name>A0A506PGQ1_9FLAO</name>
<proteinExistence type="predicted"/>
<gene>
    <name evidence="2" type="ORF">FJ651_10765</name>
</gene>
<dbReference type="InterPro" id="IPR045749">
    <property type="entry name" value="DUF6090"/>
</dbReference>
<keyword evidence="1" id="KW-1133">Transmembrane helix</keyword>
<dbReference type="Pfam" id="PF19578">
    <property type="entry name" value="DUF6090"/>
    <property type="match status" value="1"/>
</dbReference>
<keyword evidence="3" id="KW-1185">Reference proteome</keyword>
<evidence type="ECO:0000313" key="2">
    <source>
        <dbReference type="EMBL" id="TPV32789.1"/>
    </source>
</evidence>
<accession>A0A506PGQ1</accession>
<feature type="transmembrane region" description="Helical" evidence="1">
    <location>
        <begin position="28"/>
        <end position="49"/>
    </location>
</feature>